<feature type="transmembrane region" description="Helical" evidence="9">
    <location>
        <begin position="99"/>
        <end position="129"/>
    </location>
</feature>
<feature type="transmembrane region" description="Helical" evidence="9">
    <location>
        <begin position="365"/>
        <end position="384"/>
    </location>
</feature>
<evidence type="ECO:0000256" key="3">
    <source>
        <dbReference type="ARBA" id="ARBA00022448"/>
    </source>
</evidence>
<organism evidence="10 11">
    <name type="scientific">Shewanella psychropiezotolerans</name>
    <dbReference type="NCBI Taxonomy" id="2593655"/>
    <lineage>
        <taxon>Bacteria</taxon>
        <taxon>Pseudomonadati</taxon>
        <taxon>Pseudomonadota</taxon>
        <taxon>Gammaproteobacteria</taxon>
        <taxon>Alteromonadales</taxon>
        <taxon>Shewanellaceae</taxon>
        <taxon>Shewanella</taxon>
    </lineage>
</organism>
<dbReference type="EMBL" id="CP041614">
    <property type="protein sequence ID" value="QDO84306.1"/>
    <property type="molecule type" value="Genomic_DNA"/>
</dbReference>
<accession>A0ABX5X4X3</accession>
<evidence type="ECO:0000313" key="10">
    <source>
        <dbReference type="EMBL" id="QDO84306.1"/>
    </source>
</evidence>
<dbReference type="RefSeq" id="WP_144046666.1">
    <property type="nucleotide sequence ID" value="NZ_CP041614.1"/>
</dbReference>
<dbReference type="InterPro" id="IPR045018">
    <property type="entry name" value="Azg-like"/>
</dbReference>
<feature type="transmembrane region" description="Helical" evidence="9">
    <location>
        <begin position="280"/>
        <end position="301"/>
    </location>
</feature>
<comment type="similarity">
    <text evidence="2 8">Belongs to the nucleobase:cation symporter-2 (NCS2) (TC 2.A.40) family. Azg-like subfamily.</text>
</comment>
<dbReference type="InterPro" id="IPR006043">
    <property type="entry name" value="NCS2"/>
</dbReference>
<keyword evidence="11" id="KW-1185">Reference proteome</keyword>
<feature type="transmembrane region" description="Helical" evidence="9">
    <location>
        <begin position="66"/>
        <end position="87"/>
    </location>
</feature>
<evidence type="ECO:0000256" key="7">
    <source>
        <dbReference type="ARBA" id="ARBA00023136"/>
    </source>
</evidence>
<reference evidence="10 11" key="1">
    <citation type="submission" date="2019-07" db="EMBL/GenBank/DDBJ databases">
        <title>Shewanella sp. YLB-06 whole genomic sequence.</title>
        <authorList>
            <person name="Yu L."/>
        </authorList>
    </citation>
    <scope>NUCLEOTIDE SEQUENCE [LARGE SCALE GENOMIC DNA]</scope>
    <source>
        <strain evidence="10 11">YLB-06</strain>
    </source>
</reference>
<proteinExistence type="inferred from homology"/>
<dbReference type="PANTHER" id="PTHR43337">
    <property type="entry name" value="XANTHINE/URACIL PERMEASE C887.17-RELATED"/>
    <property type="match status" value="1"/>
</dbReference>
<evidence type="ECO:0000256" key="2">
    <source>
        <dbReference type="ARBA" id="ARBA00005697"/>
    </source>
</evidence>
<evidence type="ECO:0000256" key="5">
    <source>
        <dbReference type="ARBA" id="ARBA00022692"/>
    </source>
</evidence>
<keyword evidence="7 8" id="KW-0472">Membrane</keyword>
<dbReference type="Pfam" id="PF00860">
    <property type="entry name" value="Xan_ur_permease"/>
    <property type="match status" value="1"/>
</dbReference>
<dbReference type="Proteomes" id="UP000315947">
    <property type="component" value="Chromosome"/>
</dbReference>
<keyword evidence="5 8" id="KW-0812">Transmembrane</keyword>
<evidence type="ECO:0000256" key="1">
    <source>
        <dbReference type="ARBA" id="ARBA00004651"/>
    </source>
</evidence>
<feature type="transmembrane region" description="Helical" evidence="9">
    <location>
        <begin position="35"/>
        <end position="54"/>
    </location>
</feature>
<feature type="transmembrane region" description="Helical" evidence="9">
    <location>
        <begin position="461"/>
        <end position="477"/>
    </location>
</feature>
<dbReference type="PIRSF" id="PIRSF005353">
    <property type="entry name" value="PbuG"/>
    <property type="match status" value="1"/>
</dbReference>
<keyword evidence="4 8" id="KW-1003">Cell membrane</keyword>
<dbReference type="InterPro" id="IPR026033">
    <property type="entry name" value="Azg-like_bact_archaea"/>
</dbReference>
<gene>
    <name evidence="10" type="ORF">FM037_15080</name>
</gene>
<evidence type="ECO:0000256" key="8">
    <source>
        <dbReference type="PIRNR" id="PIRNR005353"/>
    </source>
</evidence>
<evidence type="ECO:0000256" key="4">
    <source>
        <dbReference type="ARBA" id="ARBA00022475"/>
    </source>
</evidence>
<keyword evidence="6 8" id="KW-1133">Transmembrane helix</keyword>
<feature type="transmembrane region" description="Helical" evidence="9">
    <location>
        <begin position="191"/>
        <end position="211"/>
    </location>
</feature>
<evidence type="ECO:0000256" key="9">
    <source>
        <dbReference type="SAM" id="Phobius"/>
    </source>
</evidence>
<dbReference type="PANTHER" id="PTHR43337:SF1">
    <property type="entry name" value="XANTHINE_URACIL PERMEASE C887.17-RELATED"/>
    <property type="match status" value="1"/>
</dbReference>
<feature type="transmembrane region" description="Helical" evidence="9">
    <location>
        <begin position="420"/>
        <end position="449"/>
    </location>
</feature>
<keyword evidence="3 8" id="KW-0813">Transport</keyword>
<sequence length="478" mass="50724">MEQVSKTYDKQDSAGGILERIFKLSAHNTTVKTELLAGLTTFVTMSYIMFLNPIIMSKTGMPFDGLFLATCLGAAIATILMGFYANWPVGLAPGMGLNAFFTFTVVGSLGYTWEIALGAVFLSGVMFVLMSVTRLREWMLDSIPMSLRLAMTAGVGLFLGFIGLRFTGIVVADADNIVALADMTHFGFGQFGPEAPALGFFSFLLIAVLSYRNVFGAILIGIATTTFIAFAMTWVLPTDFFVVSEAAKSFAPASGFVSYTGLMAVPEFSSLEPILWKADIAGAFQVALIPVIVTFLFVNIFDTAGTLMGVAERANLQDENGKIEGLSKSLKADSIASVIGTGFGCPPVTSYVESAAGVAVGGRTGLTAVAIGLLFAAGVFFLPLAQMLPGFAVDGALIYVAMLMMSSLKGLDWDDLTEYAPAVCTTIMMTLTFSIANGIAFGFITYTVLKLGAGKSNQVSKGVWALTLLFVAKFIFLP</sequence>
<evidence type="ECO:0000313" key="11">
    <source>
        <dbReference type="Proteomes" id="UP000315947"/>
    </source>
</evidence>
<protein>
    <submittedName>
        <fullName evidence="10">NCS2 family permease</fullName>
    </submittedName>
</protein>
<feature type="transmembrane region" description="Helical" evidence="9">
    <location>
        <begin position="149"/>
        <end position="171"/>
    </location>
</feature>
<feature type="transmembrane region" description="Helical" evidence="9">
    <location>
        <begin position="218"/>
        <end position="237"/>
    </location>
</feature>
<name>A0ABX5X4X3_9GAMM</name>
<evidence type="ECO:0000256" key="6">
    <source>
        <dbReference type="ARBA" id="ARBA00022989"/>
    </source>
</evidence>
<comment type="subcellular location">
    <subcellularLocation>
        <location evidence="1 8">Cell membrane</location>
        <topology evidence="1 8">Multi-pass membrane protein</topology>
    </subcellularLocation>
</comment>